<comment type="caution">
    <text evidence="8">The sequence shown here is derived from an EMBL/GenBank/DDBJ whole genome shotgun (WGS) entry which is preliminary data.</text>
</comment>
<dbReference type="GO" id="GO:0098542">
    <property type="term" value="P:defense response to other organism"/>
    <property type="evidence" value="ECO:0007669"/>
    <property type="project" value="InterPro"/>
</dbReference>
<evidence type="ECO:0000256" key="4">
    <source>
        <dbReference type="ARBA" id="ARBA00023136"/>
    </source>
</evidence>
<evidence type="ECO:0000313" key="9">
    <source>
        <dbReference type="Proteomes" id="UP001367508"/>
    </source>
</evidence>
<feature type="transmembrane region" description="Helical" evidence="6">
    <location>
        <begin position="82"/>
        <end position="110"/>
    </location>
</feature>
<keyword evidence="3 6" id="KW-1133">Transmembrane helix</keyword>
<evidence type="ECO:0000259" key="7">
    <source>
        <dbReference type="Pfam" id="PF03168"/>
    </source>
</evidence>
<dbReference type="EMBL" id="JAYMYQ010000002">
    <property type="protein sequence ID" value="KAK7351174.1"/>
    <property type="molecule type" value="Genomic_DNA"/>
</dbReference>
<protein>
    <recommendedName>
        <fullName evidence="7">Late embryogenesis abundant protein LEA-2 subgroup domain-containing protein</fullName>
    </recommendedName>
</protein>
<comment type="subcellular location">
    <subcellularLocation>
        <location evidence="1">Membrane</location>
        <topology evidence="1">Single-pass membrane protein</topology>
    </subcellularLocation>
</comment>
<feature type="domain" description="Late embryogenesis abundant protein LEA-2 subgroup" evidence="7">
    <location>
        <begin position="136"/>
        <end position="239"/>
    </location>
</feature>
<dbReference type="Proteomes" id="UP001367508">
    <property type="component" value="Unassembled WGS sequence"/>
</dbReference>
<keyword evidence="2 6" id="KW-0812">Transmembrane</keyword>
<feature type="compositionally biased region" description="Pro residues" evidence="5">
    <location>
        <begin position="10"/>
        <end position="22"/>
    </location>
</feature>
<accession>A0AAN9ME27</accession>
<keyword evidence="9" id="KW-1185">Reference proteome</keyword>
<gene>
    <name evidence="8" type="ORF">VNO77_10428</name>
</gene>
<dbReference type="InterPro" id="IPR004864">
    <property type="entry name" value="LEA_2"/>
</dbReference>
<evidence type="ECO:0000256" key="5">
    <source>
        <dbReference type="SAM" id="MobiDB-lite"/>
    </source>
</evidence>
<evidence type="ECO:0000256" key="1">
    <source>
        <dbReference type="ARBA" id="ARBA00004167"/>
    </source>
</evidence>
<feature type="region of interest" description="Disordered" evidence="5">
    <location>
        <begin position="1"/>
        <end position="40"/>
    </location>
</feature>
<dbReference type="InterPro" id="IPR044839">
    <property type="entry name" value="NDR1-like"/>
</dbReference>
<dbReference type="PANTHER" id="PTHR31234">
    <property type="entry name" value="LATE EMBRYOGENESIS ABUNDANT (LEA) HYDROXYPROLINE-RICH GLYCOPROTEIN FAMILY"/>
    <property type="match status" value="1"/>
</dbReference>
<dbReference type="PANTHER" id="PTHR31234:SF2">
    <property type="entry name" value="OS05G0199100 PROTEIN"/>
    <property type="match status" value="1"/>
</dbReference>
<sequence>MEERVSSQLSPPPPVVQSPPQDPSIQNHSSKALQLSPNLDPGTYVVRVPKDQVYRVPPPENAEIAELHRSTPQKNTKRTRCWCVTCFIVVIIVILIIIGGILGGLFSVVLKPKDPRFSIQHFNVLKGTPKPKYNITLQAHNPNSKVGIWYKEGGHVSLSLRPKEIASGSYPSFHQTPHDSTPFGVTLKASKAGFPKEVEESITNHKHKVHVAFSLTIHVPARMKMGLLRSGTMQFDVTCQVTLDSLAKTPRVLSQQCQTKRH</sequence>
<evidence type="ECO:0000256" key="3">
    <source>
        <dbReference type="ARBA" id="ARBA00022989"/>
    </source>
</evidence>
<organism evidence="8 9">
    <name type="scientific">Canavalia gladiata</name>
    <name type="common">Sword bean</name>
    <name type="synonym">Dolichos gladiatus</name>
    <dbReference type="NCBI Taxonomy" id="3824"/>
    <lineage>
        <taxon>Eukaryota</taxon>
        <taxon>Viridiplantae</taxon>
        <taxon>Streptophyta</taxon>
        <taxon>Embryophyta</taxon>
        <taxon>Tracheophyta</taxon>
        <taxon>Spermatophyta</taxon>
        <taxon>Magnoliopsida</taxon>
        <taxon>eudicotyledons</taxon>
        <taxon>Gunneridae</taxon>
        <taxon>Pentapetalae</taxon>
        <taxon>rosids</taxon>
        <taxon>fabids</taxon>
        <taxon>Fabales</taxon>
        <taxon>Fabaceae</taxon>
        <taxon>Papilionoideae</taxon>
        <taxon>50 kb inversion clade</taxon>
        <taxon>NPAAA clade</taxon>
        <taxon>indigoferoid/millettioid clade</taxon>
        <taxon>Phaseoleae</taxon>
        <taxon>Canavalia</taxon>
    </lineage>
</organism>
<proteinExistence type="predicted"/>
<evidence type="ECO:0000256" key="2">
    <source>
        <dbReference type="ARBA" id="ARBA00022692"/>
    </source>
</evidence>
<keyword evidence="4 6" id="KW-0472">Membrane</keyword>
<dbReference type="GO" id="GO:0005886">
    <property type="term" value="C:plasma membrane"/>
    <property type="evidence" value="ECO:0007669"/>
    <property type="project" value="TreeGrafter"/>
</dbReference>
<feature type="compositionally biased region" description="Polar residues" evidence="5">
    <location>
        <begin position="25"/>
        <end position="37"/>
    </location>
</feature>
<name>A0AAN9ME27_CANGL</name>
<dbReference type="AlphaFoldDB" id="A0AAN9ME27"/>
<evidence type="ECO:0000313" key="8">
    <source>
        <dbReference type="EMBL" id="KAK7351174.1"/>
    </source>
</evidence>
<reference evidence="8 9" key="1">
    <citation type="submission" date="2024-01" db="EMBL/GenBank/DDBJ databases">
        <title>The genomes of 5 underutilized Papilionoideae crops provide insights into root nodulation and disease resistanc.</title>
        <authorList>
            <person name="Jiang F."/>
        </authorList>
    </citation>
    <scope>NUCLEOTIDE SEQUENCE [LARGE SCALE GENOMIC DNA]</scope>
    <source>
        <strain evidence="8">LVBAO_FW01</strain>
        <tissue evidence="8">Leaves</tissue>
    </source>
</reference>
<dbReference type="Pfam" id="PF03168">
    <property type="entry name" value="LEA_2"/>
    <property type="match status" value="1"/>
</dbReference>
<evidence type="ECO:0000256" key="6">
    <source>
        <dbReference type="SAM" id="Phobius"/>
    </source>
</evidence>